<evidence type="ECO:0000313" key="8">
    <source>
        <dbReference type="EMBL" id="WCZ33391.1"/>
    </source>
</evidence>
<gene>
    <name evidence="8" type="ORF">CMASS_09900</name>
</gene>
<sequence length="103" mass="10622">MDIITLAADNGASFSNLGWIGWIIIGGIAGWIAEKIMKTDESLLMNIITGIIGGVVGGWILQAILGTTGAGWFVTLLTAVVGACILIWIVNAIKRSAAGGPRA</sequence>
<evidence type="ECO:0000256" key="1">
    <source>
        <dbReference type="ARBA" id="ARBA00004651"/>
    </source>
</evidence>
<organism evidence="8 9">
    <name type="scientific">Corynebacterium massiliense DSM 45435</name>
    <dbReference type="NCBI Taxonomy" id="1121364"/>
    <lineage>
        <taxon>Bacteria</taxon>
        <taxon>Bacillati</taxon>
        <taxon>Actinomycetota</taxon>
        <taxon>Actinomycetes</taxon>
        <taxon>Mycobacteriales</taxon>
        <taxon>Corynebacteriaceae</taxon>
        <taxon>Corynebacterium</taxon>
    </lineage>
</organism>
<protein>
    <recommendedName>
        <fullName evidence="10">GlsB/YeaQ/YmgE family stress response membrane protein</fullName>
    </recommendedName>
</protein>
<keyword evidence="6 7" id="KW-0472">Membrane</keyword>
<keyword evidence="9" id="KW-1185">Reference proteome</keyword>
<feature type="transmembrane region" description="Helical" evidence="7">
    <location>
        <begin position="44"/>
        <end position="65"/>
    </location>
</feature>
<evidence type="ECO:0008006" key="10">
    <source>
        <dbReference type="Google" id="ProtNLM"/>
    </source>
</evidence>
<keyword evidence="4 7" id="KW-0812">Transmembrane</keyword>
<feature type="transmembrane region" description="Helical" evidence="7">
    <location>
        <begin position="12"/>
        <end position="32"/>
    </location>
</feature>
<name>A0ABY7U9T0_9CORY</name>
<accession>A0ABY7U9T0</accession>
<keyword evidence="5 7" id="KW-1133">Transmembrane helix</keyword>
<proteinExistence type="inferred from homology"/>
<dbReference type="InterPro" id="IPR007341">
    <property type="entry name" value="Transgly_assoc"/>
</dbReference>
<dbReference type="Proteomes" id="UP001220064">
    <property type="component" value="Chromosome"/>
</dbReference>
<dbReference type="PANTHER" id="PTHR33884:SF3">
    <property type="entry name" value="UPF0410 PROTEIN YMGE"/>
    <property type="match status" value="1"/>
</dbReference>
<evidence type="ECO:0000313" key="9">
    <source>
        <dbReference type="Proteomes" id="UP001220064"/>
    </source>
</evidence>
<evidence type="ECO:0000256" key="2">
    <source>
        <dbReference type="ARBA" id="ARBA00011006"/>
    </source>
</evidence>
<reference evidence="8 9" key="1">
    <citation type="submission" date="2020-10" db="EMBL/GenBank/DDBJ databases">
        <title>Complete genome sequence of Corynebacterium massiliense DSM 45435, type strain of Corynebacterium massiliense.</title>
        <authorList>
            <person name="Busche T."/>
            <person name="Kalinowski J."/>
            <person name="Ruckert C."/>
        </authorList>
    </citation>
    <scope>NUCLEOTIDE SEQUENCE [LARGE SCALE GENOMIC DNA]</scope>
    <source>
        <strain evidence="8 9">DSM 45435</strain>
    </source>
</reference>
<keyword evidence="3" id="KW-1003">Cell membrane</keyword>
<feature type="transmembrane region" description="Helical" evidence="7">
    <location>
        <begin position="71"/>
        <end position="93"/>
    </location>
</feature>
<dbReference type="EMBL" id="CP063189">
    <property type="protein sequence ID" value="WCZ33391.1"/>
    <property type="molecule type" value="Genomic_DNA"/>
</dbReference>
<comment type="subcellular location">
    <subcellularLocation>
        <location evidence="1">Cell membrane</location>
        <topology evidence="1">Multi-pass membrane protein</topology>
    </subcellularLocation>
</comment>
<evidence type="ECO:0000256" key="6">
    <source>
        <dbReference type="ARBA" id="ARBA00023136"/>
    </source>
</evidence>
<evidence type="ECO:0000256" key="4">
    <source>
        <dbReference type="ARBA" id="ARBA00022692"/>
    </source>
</evidence>
<dbReference type="Pfam" id="PF04226">
    <property type="entry name" value="Transgly_assoc"/>
    <property type="match status" value="1"/>
</dbReference>
<dbReference type="RefSeq" id="WP_022863474.1">
    <property type="nucleotide sequence ID" value="NZ_ATVG01000011.1"/>
</dbReference>
<evidence type="ECO:0000256" key="5">
    <source>
        <dbReference type="ARBA" id="ARBA00022989"/>
    </source>
</evidence>
<evidence type="ECO:0000256" key="7">
    <source>
        <dbReference type="SAM" id="Phobius"/>
    </source>
</evidence>
<evidence type="ECO:0000256" key="3">
    <source>
        <dbReference type="ARBA" id="ARBA00022475"/>
    </source>
</evidence>
<comment type="similarity">
    <text evidence="2">Belongs to the UPF0410 family.</text>
</comment>
<dbReference type="PANTHER" id="PTHR33884">
    <property type="entry name" value="UPF0410 PROTEIN YMGE"/>
    <property type="match status" value="1"/>
</dbReference>